<evidence type="ECO:0000313" key="7">
    <source>
        <dbReference type="Proteomes" id="UP000307808"/>
    </source>
</evidence>
<dbReference type="Gene3D" id="3.40.190.10">
    <property type="entry name" value="Periplasmic binding protein-like II"/>
    <property type="match status" value="1"/>
</dbReference>
<protein>
    <submittedName>
        <fullName evidence="6">ABC transporter substrate-binding protein</fullName>
    </submittedName>
</protein>
<keyword evidence="7" id="KW-1185">Reference proteome</keyword>
<evidence type="ECO:0000256" key="4">
    <source>
        <dbReference type="SAM" id="SignalP"/>
    </source>
</evidence>
<dbReference type="AlphaFoldDB" id="A0A4U2YLQ6"/>
<evidence type="ECO:0000256" key="1">
    <source>
        <dbReference type="ARBA" id="ARBA00005695"/>
    </source>
</evidence>
<evidence type="ECO:0000259" key="5">
    <source>
        <dbReference type="Pfam" id="PF00496"/>
    </source>
</evidence>
<feature type="chain" id="PRO_5038884224" evidence="4">
    <location>
        <begin position="31"/>
        <end position="505"/>
    </location>
</feature>
<dbReference type="Gene3D" id="3.10.105.10">
    <property type="entry name" value="Dipeptide-binding Protein, Domain 3"/>
    <property type="match status" value="1"/>
</dbReference>
<organism evidence="6 7">
    <name type="scientific">Nocardioides jishulii</name>
    <dbReference type="NCBI Taxonomy" id="2575440"/>
    <lineage>
        <taxon>Bacteria</taxon>
        <taxon>Bacillati</taxon>
        <taxon>Actinomycetota</taxon>
        <taxon>Actinomycetes</taxon>
        <taxon>Propionibacteriales</taxon>
        <taxon>Nocardioidaceae</taxon>
        <taxon>Nocardioides</taxon>
    </lineage>
</organism>
<dbReference type="Gene3D" id="3.90.76.10">
    <property type="entry name" value="Dipeptide-binding Protein, Domain 1"/>
    <property type="match status" value="1"/>
</dbReference>
<keyword evidence="2" id="KW-0813">Transport</keyword>
<dbReference type="SUPFAM" id="SSF53850">
    <property type="entry name" value="Periplasmic binding protein-like II"/>
    <property type="match status" value="1"/>
</dbReference>
<name>A0A4U2YLQ6_9ACTN</name>
<dbReference type="PANTHER" id="PTHR30290">
    <property type="entry name" value="PERIPLASMIC BINDING COMPONENT OF ABC TRANSPORTER"/>
    <property type="match status" value="1"/>
</dbReference>
<evidence type="ECO:0000256" key="3">
    <source>
        <dbReference type="ARBA" id="ARBA00022729"/>
    </source>
</evidence>
<dbReference type="GO" id="GO:0042597">
    <property type="term" value="C:periplasmic space"/>
    <property type="evidence" value="ECO:0007669"/>
    <property type="project" value="UniProtKB-ARBA"/>
</dbReference>
<dbReference type="PROSITE" id="PS51257">
    <property type="entry name" value="PROKAR_LIPOPROTEIN"/>
    <property type="match status" value="1"/>
</dbReference>
<accession>A0A4U2YLQ6</accession>
<dbReference type="GO" id="GO:0015833">
    <property type="term" value="P:peptide transport"/>
    <property type="evidence" value="ECO:0007669"/>
    <property type="project" value="TreeGrafter"/>
</dbReference>
<dbReference type="GO" id="GO:1904680">
    <property type="term" value="F:peptide transmembrane transporter activity"/>
    <property type="evidence" value="ECO:0007669"/>
    <property type="project" value="TreeGrafter"/>
</dbReference>
<keyword evidence="3 4" id="KW-0732">Signal</keyword>
<gene>
    <name evidence="6" type="ORF">FC770_14195</name>
</gene>
<dbReference type="RefSeq" id="WP_137066978.1">
    <property type="nucleotide sequence ID" value="NZ_CP040748.1"/>
</dbReference>
<feature type="domain" description="Solute-binding protein family 5" evidence="5">
    <location>
        <begin position="81"/>
        <end position="424"/>
    </location>
</feature>
<evidence type="ECO:0000256" key="2">
    <source>
        <dbReference type="ARBA" id="ARBA00022448"/>
    </source>
</evidence>
<feature type="signal peptide" evidence="4">
    <location>
        <begin position="1"/>
        <end position="30"/>
    </location>
</feature>
<proteinExistence type="inferred from homology"/>
<dbReference type="InterPro" id="IPR039424">
    <property type="entry name" value="SBP_5"/>
</dbReference>
<comment type="similarity">
    <text evidence="1">Belongs to the bacterial solute-binding protein 5 family.</text>
</comment>
<evidence type="ECO:0000313" key="6">
    <source>
        <dbReference type="EMBL" id="TKI60671.1"/>
    </source>
</evidence>
<sequence length="505" mass="54982">MTHTTPRRSRRFSLAAAALGLTLGASLLTACGSDSEGSGDKDTLVVGTTISLGQIDPFQMQYKTVQHNVFDPLVRVVPGGEPEARLATEWERTDDVTWTFTLREGVTFHDGTPLTADDVVFSFTEPMKNMYLAATVIMNIAEVEKLDEKTVQITTKGADPLLLNSISHISIVPQKLYTELGSEGFSAKPVGTGPYTVGDFDVNTHVEMKAYDKFWGDVAKTENIELRYFSDANSLASALESGQVEVGHEMVPTALKTLEGNDGFTVASGYSGNQNMLTFNSTKGVFADERVREAANHAIDIDSLIEALTYGKGLKEDGQLAIEGVNGYADDISRPAFDQAKARQLLKAAGAEGAKITIAGTSLYKPLLEAVAAQLTEVGFKPTVQSLEISVWLQQLREGSDSDIFYKGVSDIGFNDIDRSLQQLARGTKPMVKDATWDKLYTAQRTELDPEARTQKIHEASEYVAEKDFVLWTYGRPSVNATVSDVEGLDFSTGLMLLLDDAVKN</sequence>
<dbReference type="CDD" id="cd00995">
    <property type="entry name" value="PBP2_NikA_DppA_OppA_like"/>
    <property type="match status" value="1"/>
</dbReference>
<dbReference type="InterPro" id="IPR030678">
    <property type="entry name" value="Peptide/Ni-bd"/>
</dbReference>
<dbReference type="OrthoDB" id="9796817at2"/>
<dbReference type="GO" id="GO:0043190">
    <property type="term" value="C:ATP-binding cassette (ABC) transporter complex"/>
    <property type="evidence" value="ECO:0007669"/>
    <property type="project" value="InterPro"/>
</dbReference>
<dbReference type="Proteomes" id="UP000307808">
    <property type="component" value="Unassembled WGS sequence"/>
</dbReference>
<reference evidence="6 7" key="1">
    <citation type="submission" date="2019-04" db="EMBL/GenBank/DDBJ databases">
        <authorList>
            <person name="Dong K."/>
        </authorList>
    </citation>
    <scope>NUCLEOTIDE SEQUENCE [LARGE SCALE GENOMIC DNA]</scope>
    <source>
        <strain evidence="7">dk3543</strain>
    </source>
</reference>
<dbReference type="PANTHER" id="PTHR30290:SF9">
    <property type="entry name" value="OLIGOPEPTIDE-BINDING PROTEIN APPA"/>
    <property type="match status" value="1"/>
</dbReference>
<comment type="caution">
    <text evidence="6">The sequence shown here is derived from an EMBL/GenBank/DDBJ whole genome shotgun (WGS) entry which is preliminary data.</text>
</comment>
<dbReference type="EMBL" id="SZPY01000004">
    <property type="protein sequence ID" value="TKI60671.1"/>
    <property type="molecule type" value="Genomic_DNA"/>
</dbReference>
<dbReference type="InterPro" id="IPR000914">
    <property type="entry name" value="SBP_5_dom"/>
</dbReference>
<dbReference type="PIRSF" id="PIRSF002741">
    <property type="entry name" value="MppA"/>
    <property type="match status" value="1"/>
</dbReference>
<dbReference type="Pfam" id="PF00496">
    <property type="entry name" value="SBP_bac_5"/>
    <property type="match status" value="1"/>
</dbReference>